<organism evidence="1 2">
    <name type="scientific">Ceratitis capitata</name>
    <name type="common">Mediterranean fruit fly</name>
    <name type="synonym">Tephritis capitata</name>
    <dbReference type="NCBI Taxonomy" id="7213"/>
    <lineage>
        <taxon>Eukaryota</taxon>
        <taxon>Metazoa</taxon>
        <taxon>Ecdysozoa</taxon>
        <taxon>Arthropoda</taxon>
        <taxon>Hexapoda</taxon>
        <taxon>Insecta</taxon>
        <taxon>Pterygota</taxon>
        <taxon>Neoptera</taxon>
        <taxon>Endopterygota</taxon>
        <taxon>Diptera</taxon>
        <taxon>Brachycera</taxon>
        <taxon>Muscomorpha</taxon>
        <taxon>Tephritoidea</taxon>
        <taxon>Tephritidae</taxon>
        <taxon>Ceratitis</taxon>
        <taxon>Ceratitis</taxon>
    </lineage>
</organism>
<accession>A0A811USX4</accession>
<evidence type="ECO:0000313" key="2">
    <source>
        <dbReference type="Proteomes" id="UP000606786"/>
    </source>
</evidence>
<reference evidence="1" key="1">
    <citation type="submission" date="2020-11" db="EMBL/GenBank/DDBJ databases">
        <authorList>
            <person name="Whitehead M."/>
        </authorList>
    </citation>
    <scope>NUCLEOTIDE SEQUENCE</scope>
    <source>
        <strain evidence="1">EGII</strain>
    </source>
</reference>
<dbReference type="AlphaFoldDB" id="A0A811USX4"/>
<name>A0A811USX4_CERCA</name>
<dbReference type="OrthoDB" id="7975291at2759"/>
<protein>
    <submittedName>
        <fullName evidence="1">(Mediterranean fruit fly) hypothetical protein</fullName>
    </submittedName>
</protein>
<evidence type="ECO:0000313" key="1">
    <source>
        <dbReference type="EMBL" id="CAD7001794.1"/>
    </source>
</evidence>
<keyword evidence="2" id="KW-1185">Reference proteome</keyword>
<dbReference type="EMBL" id="CAJHJT010000023">
    <property type="protein sequence ID" value="CAD7001794.1"/>
    <property type="molecule type" value="Genomic_DNA"/>
</dbReference>
<sequence length="106" mass="11746">MASGHDIDDPCSKVNGYPADLFHFFSARQLRIQPTKSSATLCTSWTMEPRLELDVKIDDTKIPTVNNLKIFGVNLDSLHYFTPHTTAIAAKLQSRNKILKALAGST</sequence>
<dbReference type="Proteomes" id="UP000606786">
    <property type="component" value="Unassembled WGS sequence"/>
</dbReference>
<comment type="caution">
    <text evidence="1">The sequence shown here is derived from an EMBL/GenBank/DDBJ whole genome shotgun (WGS) entry which is preliminary data.</text>
</comment>
<gene>
    <name evidence="1" type="ORF">CCAP1982_LOCUS10285</name>
</gene>
<proteinExistence type="predicted"/>